<dbReference type="Gramene" id="evm.model.02.1130">
    <property type="protein sequence ID" value="cds.evm.model.02.1130"/>
    <property type="gene ID" value="evm.TU.02.1130"/>
</dbReference>
<reference evidence="1" key="1">
    <citation type="submission" date="2018-11" db="EMBL/GenBank/DDBJ databases">
        <authorList>
            <person name="Grassa J C."/>
        </authorList>
    </citation>
    <scope>NUCLEOTIDE SEQUENCE [LARGE SCALE GENOMIC DNA]</scope>
</reference>
<dbReference type="EnsemblPlants" id="evm.model.02.1130">
    <property type="protein sequence ID" value="cds.evm.model.02.1130"/>
    <property type="gene ID" value="evm.TU.02.1130"/>
</dbReference>
<organism evidence="1 2">
    <name type="scientific">Cannabis sativa</name>
    <name type="common">Hemp</name>
    <name type="synonym">Marijuana</name>
    <dbReference type="NCBI Taxonomy" id="3483"/>
    <lineage>
        <taxon>Eukaryota</taxon>
        <taxon>Viridiplantae</taxon>
        <taxon>Streptophyta</taxon>
        <taxon>Embryophyta</taxon>
        <taxon>Tracheophyta</taxon>
        <taxon>Spermatophyta</taxon>
        <taxon>Magnoliopsida</taxon>
        <taxon>eudicotyledons</taxon>
        <taxon>Gunneridae</taxon>
        <taxon>Pentapetalae</taxon>
        <taxon>rosids</taxon>
        <taxon>fabids</taxon>
        <taxon>Rosales</taxon>
        <taxon>Cannabaceae</taxon>
        <taxon>Cannabis</taxon>
    </lineage>
</organism>
<protein>
    <submittedName>
        <fullName evidence="1">Uncharacterized protein</fullName>
    </submittedName>
</protein>
<proteinExistence type="predicted"/>
<name>A0A803NSE3_CANSA</name>
<reference evidence="1" key="2">
    <citation type="submission" date="2021-03" db="UniProtKB">
        <authorList>
            <consortium name="EnsemblPlants"/>
        </authorList>
    </citation>
    <scope>IDENTIFICATION</scope>
</reference>
<keyword evidence="2" id="KW-1185">Reference proteome</keyword>
<dbReference type="EMBL" id="UZAU01000161">
    <property type="status" value="NOT_ANNOTATED_CDS"/>
    <property type="molecule type" value="Genomic_DNA"/>
</dbReference>
<dbReference type="AlphaFoldDB" id="A0A803NSE3"/>
<accession>A0A803NSE3</accession>
<evidence type="ECO:0000313" key="2">
    <source>
        <dbReference type="Proteomes" id="UP000596661"/>
    </source>
</evidence>
<sequence length="88" mass="9906">MLFQNHISKGLNSGLRLDPETSRLFLRTEATRVKGGTVDIRGLFRDQVDPGTQCELLDGELCVMMTHELMCQFSRTIVQLGIGFEYGN</sequence>
<evidence type="ECO:0000313" key="1">
    <source>
        <dbReference type="EnsemblPlants" id="cds.evm.model.02.1130"/>
    </source>
</evidence>
<dbReference type="Proteomes" id="UP000596661">
    <property type="component" value="Chromosome 2"/>
</dbReference>